<organism evidence="6 7">
    <name type="scientific">Chilo suppressalis</name>
    <name type="common">Asiatic rice borer moth</name>
    <dbReference type="NCBI Taxonomy" id="168631"/>
    <lineage>
        <taxon>Eukaryota</taxon>
        <taxon>Metazoa</taxon>
        <taxon>Ecdysozoa</taxon>
        <taxon>Arthropoda</taxon>
        <taxon>Hexapoda</taxon>
        <taxon>Insecta</taxon>
        <taxon>Pterygota</taxon>
        <taxon>Neoptera</taxon>
        <taxon>Endopterygota</taxon>
        <taxon>Lepidoptera</taxon>
        <taxon>Glossata</taxon>
        <taxon>Ditrysia</taxon>
        <taxon>Pyraloidea</taxon>
        <taxon>Crambidae</taxon>
        <taxon>Crambinae</taxon>
        <taxon>Chilo</taxon>
    </lineage>
</organism>
<dbReference type="PANTHER" id="PTHR34038">
    <property type="entry name" value="ATP SYNTHASE MEMBRANE SUBUNIT DAPIT, MITOCHONDRIAL"/>
    <property type="match status" value="1"/>
</dbReference>
<keyword evidence="7" id="KW-1185">Reference proteome</keyword>
<evidence type="ECO:0000256" key="2">
    <source>
        <dbReference type="ARBA" id="ARBA00022692"/>
    </source>
</evidence>
<evidence type="ECO:0000313" key="6">
    <source>
        <dbReference type="EMBL" id="CAH0405792.1"/>
    </source>
</evidence>
<evidence type="ECO:0000256" key="3">
    <source>
        <dbReference type="ARBA" id="ARBA00022989"/>
    </source>
</evidence>
<gene>
    <name evidence="6" type="ORF">CHILSU_LOCUS9161</name>
</gene>
<keyword evidence="2" id="KW-0812">Transmembrane</keyword>
<evidence type="ECO:0000256" key="5">
    <source>
        <dbReference type="ARBA" id="ARBA00023136"/>
    </source>
</evidence>
<evidence type="ECO:0000313" key="7">
    <source>
        <dbReference type="Proteomes" id="UP001153292"/>
    </source>
</evidence>
<sequence length="139" mass="15393">MAGHGVEDDPNLKGLSRYFNSTTNRGRANTSKATCVAYSELPGSNPGGVNVNEYEHLKFIYDIDKSCCGSTSYERNYIRLIKNFIKMAGDSSADPNQLKGLSKYFNSKTDFGRANTAKATYAFFGALILYYTLKPKSKN</sequence>
<dbReference type="PANTHER" id="PTHR34038:SF1">
    <property type="entry name" value="ATP SYNTHASE MEMBRANE SUBUNIT K, MITOCHONDRIAL"/>
    <property type="match status" value="1"/>
</dbReference>
<evidence type="ECO:0000256" key="1">
    <source>
        <dbReference type="ARBA" id="ARBA00004304"/>
    </source>
</evidence>
<evidence type="ECO:0000256" key="4">
    <source>
        <dbReference type="ARBA" id="ARBA00023128"/>
    </source>
</evidence>
<dbReference type="Pfam" id="PF14960">
    <property type="entry name" value="ATP_synth_reg"/>
    <property type="match status" value="2"/>
</dbReference>
<keyword evidence="3" id="KW-1133">Transmembrane helix</keyword>
<comment type="subcellular location">
    <subcellularLocation>
        <location evidence="1">Mitochondrion membrane</location>
        <topology evidence="1">Single-pass membrane protein</topology>
    </subcellularLocation>
</comment>
<protein>
    <submittedName>
        <fullName evidence="6">Uncharacterized protein</fullName>
    </submittedName>
</protein>
<accession>A0ABN8BG04</accession>
<name>A0ABN8BG04_CHISP</name>
<proteinExistence type="predicted"/>
<dbReference type="Proteomes" id="UP001153292">
    <property type="component" value="Chromosome 5"/>
</dbReference>
<keyword evidence="4" id="KW-0496">Mitochondrion</keyword>
<keyword evidence="5" id="KW-0472">Membrane</keyword>
<dbReference type="InterPro" id="IPR009125">
    <property type="entry name" value="ATPMK"/>
</dbReference>
<reference evidence="6" key="1">
    <citation type="submission" date="2021-12" db="EMBL/GenBank/DDBJ databases">
        <authorList>
            <person name="King R."/>
        </authorList>
    </citation>
    <scope>NUCLEOTIDE SEQUENCE</scope>
</reference>
<dbReference type="EMBL" id="OU963898">
    <property type="protein sequence ID" value="CAH0405792.1"/>
    <property type="molecule type" value="Genomic_DNA"/>
</dbReference>